<dbReference type="SUPFAM" id="SSF109854">
    <property type="entry name" value="DinB/YfiT-like putative metalloenzymes"/>
    <property type="match status" value="1"/>
</dbReference>
<reference evidence="2 3" key="1">
    <citation type="submission" date="2012-09" db="EMBL/GenBank/DDBJ databases">
        <title>The Genome Sequence of Alloiococcus otitis ATCC 51267.</title>
        <authorList>
            <consortium name="The Broad Institute Genome Sequencing Platform"/>
            <person name="Earl A."/>
            <person name="Ward D."/>
            <person name="Feldgarden M."/>
            <person name="Gevers D."/>
            <person name="Huys G."/>
            <person name="Walker B."/>
            <person name="Young S.K."/>
            <person name="Zeng Q."/>
            <person name="Gargeya S."/>
            <person name="Fitzgerald M."/>
            <person name="Haas B."/>
            <person name="Abouelleil A."/>
            <person name="Alvarado L."/>
            <person name="Arachchi H.M."/>
            <person name="Berlin A.M."/>
            <person name="Chapman S.B."/>
            <person name="Goldberg J."/>
            <person name="Griggs A."/>
            <person name="Gujja S."/>
            <person name="Hansen M."/>
            <person name="Howarth C."/>
            <person name="Imamovic A."/>
            <person name="Larimer J."/>
            <person name="McCowen C."/>
            <person name="Montmayeur A."/>
            <person name="Murphy C."/>
            <person name="Neiman D."/>
            <person name="Pearson M."/>
            <person name="Priest M."/>
            <person name="Roberts A."/>
            <person name="Saif S."/>
            <person name="Shea T."/>
            <person name="Sisk P."/>
            <person name="Sykes S."/>
            <person name="Wortman J."/>
            <person name="Nusbaum C."/>
            <person name="Birren B."/>
        </authorList>
    </citation>
    <scope>NUCLEOTIDE SEQUENCE [LARGE SCALE GENOMIC DNA]</scope>
    <source>
        <strain evidence="2 3">ATCC 51267</strain>
    </source>
</reference>
<keyword evidence="3" id="KW-1185">Reference proteome</keyword>
<comment type="caution">
    <text evidence="2">The sequence shown here is derived from an EMBL/GenBank/DDBJ whole genome shotgun (WGS) entry which is preliminary data.</text>
</comment>
<gene>
    <name evidence="2" type="ORF">HMPREF9698_00883</name>
</gene>
<dbReference type="Gene3D" id="1.20.120.450">
    <property type="entry name" value="dinb family like domain"/>
    <property type="match status" value="1"/>
</dbReference>
<organism evidence="2 3">
    <name type="scientific">Alloiococcus otitis ATCC 51267</name>
    <dbReference type="NCBI Taxonomy" id="883081"/>
    <lineage>
        <taxon>Bacteria</taxon>
        <taxon>Bacillati</taxon>
        <taxon>Bacillota</taxon>
        <taxon>Bacilli</taxon>
        <taxon>Lactobacillales</taxon>
        <taxon>Carnobacteriaceae</taxon>
        <taxon>Alloiococcus</taxon>
    </lineage>
</organism>
<dbReference type="RefSeq" id="WP_003777771.1">
    <property type="nucleotide sequence ID" value="NZ_JH992958.1"/>
</dbReference>
<evidence type="ECO:0000313" key="3">
    <source>
        <dbReference type="Proteomes" id="UP000009875"/>
    </source>
</evidence>
<accession>K9EA62</accession>
<proteinExistence type="predicted"/>
<dbReference type="InterPro" id="IPR034660">
    <property type="entry name" value="DinB/YfiT-like"/>
</dbReference>
<dbReference type="AlphaFoldDB" id="K9EA62"/>
<sequence>MERQDIASLILDRAQDRLLESLNQMTVEEANTMPKPLIKSVTWLVWHTARMIDLQISSLKGGSPLWTSKGWTDRFDLDLPDDTPDYKHSPQEAEKVKVEDKSLLTDYLSESIDLAKDYLDKIDPASLEEVIDRSYTPPVTRLTRLISIVDDADMHSGQAVYTRRLVLGK</sequence>
<evidence type="ECO:0000259" key="1">
    <source>
        <dbReference type="Pfam" id="PF12867"/>
    </source>
</evidence>
<dbReference type="Pfam" id="PF12867">
    <property type="entry name" value="DinB_2"/>
    <property type="match status" value="1"/>
</dbReference>
<dbReference type="HOGENOM" id="CLU_133313_0_0_9"/>
<dbReference type="Proteomes" id="UP000009875">
    <property type="component" value="Unassembled WGS sequence"/>
</dbReference>
<name>K9EA62_9LACT</name>
<dbReference type="InterPro" id="IPR024775">
    <property type="entry name" value="DinB-like"/>
</dbReference>
<evidence type="ECO:0000313" key="2">
    <source>
        <dbReference type="EMBL" id="EKU93588.1"/>
    </source>
</evidence>
<dbReference type="PATRIC" id="fig|883081.3.peg.880"/>
<protein>
    <recommendedName>
        <fullName evidence="1">DinB-like domain-containing protein</fullName>
    </recommendedName>
</protein>
<dbReference type="OrthoDB" id="2363925at2"/>
<dbReference type="eggNOG" id="COG2318">
    <property type="taxonomic scope" value="Bacteria"/>
</dbReference>
<feature type="domain" description="DinB-like" evidence="1">
    <location>
        <begin position="11"/>
        <end position="158"/>
    </location>
</feature>
<dbReference type="EMBL" id="AGXA01000018">
    <property type="protein sequence ID" value="EKU93588.1"/>
    <property type="molecule type" value="Genomic_DNA"/>
</dbReference>